<keyword evidence="8" id="KW-0503">Monooxygenase</keyword>
<dbReference type="Gramene" id="TraesROB_scaffold_088014_01G000200.1">
    <property type="protein sequence ID" value="TraesROB_scaffold_088014_01G000200.1"/>
    <property type="gene ID" value="TraesROB_scaffold_088014_01G000200"/>
</dbReference>
<dbReference type="GO" id="GO:0020037">
    <property type="term" value="F:heme binding"/>
    <property type="evidence" value="ECO:0007669"/>
    <property type="project" value="InterPro"/>
</dbReference>
<dbReference type="Gramene" id="TraesJAG5D03G03138840.1">
    <property type="protein sequence ID" value="TraesJAG5D03G03138840.1.CDS1"/>
    <property type="gene ID" value="TraesJAG5D03G03138840"/>
</dbReference>
<keyword evidence="6" id="KW-0472">Membrane</keyword>
<comment type="subcellular location">
    <subcellularLocation>
        <location evidence="1">Membrane</location>
        <topology evidence="1">Single-pass membrane protein</topology>
    </subcellularLocation>
</comment>
<dbReference type="GO" id="GO:0004497">
    <property type="term" value="F:monooxygenase activity"/>
    <property type="evidence" value="ECO:0007669"/>
    <property type="project" value="UniProtKB-KW"/>
</dbReference>
<dbReference type="InterPro" id="IPR050193">
    <property type="entry name" value="Cytochrome_P450_71"/>
</dbReference>
<dbReference type="Gramene" id="TraesSYM5D03G03081390.1">
    <property type="protein sequence ID" value="TraesSYM5D03G03081390.1.CDS1"/>
    <property type="gene ID" value="TraesSYM5D03G03081390"/>
</dbReference>
<evidence type="ECO:0000256" key="7">
    <source>
        <dbReference type="PIRSR" id="PIRSR602401-1"/>
    </source>
</evidence>
<evidence type="ECO:0000256" key="3">
    <source>
        <dbReference type="ARBA" id="ARBA00022692"/>
    </source>
</evidence>
<evidence type="ECO:0000256" key="5">
    <source>
        <dbReference type="ARBA" id="ARBA00023002"/>
    </source>
</evidence>
<dbReference type="AlphaFoldDB" id="A0A3B6MUW9"/>
<evidence type="ECO:0000256" key="4">
    <source>
        <dbReference type="ARBA" id="ARBA00022989"/>
    </source>
</evidence>
<dbReference type="InterPro" id="IPR036396">
    <property type="entry name" value="Cyt_P450_sf"/>
</dbReference>
<dbReference type="Gramene" id="TraesCLE_scaffold_050125_01G000200.1">
    <property type="protein sequence ID" value="TraesCLE_scaffold_050125_01G000200.1"/>
    <property type="gene ID" value="TraesCLE_scaffold_050125_01G000200"/>
</dbReference>
<dbReference type="PROSITE" id="PS00086">
    <property type="entry name" value="CYTOCHROME_P450"/>
    <property type="match status" value="1"/>
</dbReference>
<dbReference type="PANTHER" id="PTHR47956:SF4">
    <property type="entry name" value="CYTOCHROME P450 71A21-RELATED"/>
    <property type="match status" value="1"/>
</dbReference>
<dbReference type="InterPro" id="IPR001128">
    <property type="entry name" value="Cyt_P450"/>
</dbReference>
<dbReference type="OMA" id="LMINIWA"/>
<dbReference type="Gramene" id="TraesCS5D02G274100.1">
    <property type="protein sequence ID" value="TraesCS5D02G274100.1.cds1"/>
    <property type="gene ID" value="TraesCS5D02G274100"/>
</dbReference>
<keyword evidence="5 8" id="KW-0560">Oxidoreductase</keyword>
<dbReference type="Gramene" id="TraesCAD_scaffold_123445_01G000200.1">
    <property type="protein sequence ID" value="TraesCAD_scaffold_123445_01G000200.1"/>
    <property type="gene ID" value="TraesCAD_scaffold_123445_01G000200"/>
</dbReference>
<dbReference type="Gramene" id="TraesWEE_scaffold_052213_01G000200.1">
    <property type="protein sequence ID" value="TraesWEE_scaffold_052213_01G000200.1"/>
    <property type="gene ID" value="TraesWEE_scaffold_052213_01G000200"/>
</dbReference>
<keyword evidence="3" id="KW-0812">Transmembrane</keyword>
<dbReference type="SMR" id="A0A3B6MUW9"/>
<proteinExistence type="inferred from homology"/>
<dbReference type="EnsemblPlants" id="TraesCS5D02G274100.1">
    <property type="protein sequence ID" value="TraesCS5D02G274100.1.cds1"/>
    <property type="gene ID" value="TraesCS5D02G274100"/>
</dbReference>
<evidence type="ECO:0000256" key="8">
    <source>
        <dbReference type="RuleBase" id="RU000461"/>
    </source>
</evidence>
<name>A0A3B6MUW9_WHEAT</name>
<keyword evidence="7 8" id="KW-0479">Metal-binding</keyword>
<dbReference type="Gramene" id="TraesCS5D03G0628100.1">
    <property type="protein sequence ID" value="TraesCS5D03G0628100.1.CDS1"/>
    <property type="gene ID" value="TraesCS5D03G0628100"/>
</dbReference>
<dbReference type="GO" id="GO:0016705">
    <property type="term" value="F:oxidoreductase activity, acting on paired donors, with incorporation or reduction of molecular oxygen"/>
    <property type="evidence" value="ECO:0007669"/>
    <property type="project" value="InterPro"/>
</dbReference>
<reference evidence="9" key="1">
    <citation type="submission" date="2018-08" db="EMBL/GenBank/DDBJ databases">
        <authorList>
            <person name="Rossello M."/>
        </authorList>
    </citation>
    <scope>NUCLEOTIDE SEQUENCE [LARGE SCALE GENOMIC DNA]</scope>
    <source>
        <strain evidence="9">cv. Chinese Spring</strain>
    </source>
</reference>
<accession>A0A3B6MUW9</accession>
<evidence type="ECO:0008006" key="11">
    <source>
        <dbReference type="Google" id="ProtNLM"/>
    </source>
</evidence>
<evidence type="ECO:0000256" key="6">
    <source>
        <dbReference type="ARBA" id="ARBA00023136"/>
    </source>
</evidence>
<dbReference type="PANTHER" id="PTHR47956">
    <property type="entry name" value="CYTOCHROME P450 71B11-RELATED"/>
    <property type="match status" value="1"/>
</dbReference>
<dbReference type="InterPro" id="IPR017972">
    <property type="entry name" value="Cyt_P450_CS"/>
</dbReference>
<organism evidence="9">
    <name type="scientific">Triticum aestivum</name>
    <name type="common">Wheat</name>
    <dbReference type="NCBI Taxonomy" id="4565"/>
    <lineage>
        <taxon>Eukaryota</taxon>
        <taxon>Viridiplantae</taxon>
        <taxon>Streptophyta</taxon>
        <taxon>Embryophyta</taxon>
        <taxon>Tracheophyta</taxon>
        <taxon>Spermatophyta</taxon>
        <taxon>Magnoliopsida</taxon>
        <taxon>Liliopsida</taxon>
        <taxon>Poales</taxon>
        <taxon>Poaceae</taxon>
        <taxon>BOP clade</taxon>
        <taxon>Pooideae</taxon>
        <taxon>Triticodae</taxon>
        <taxon>Triticeae</taxon>
        <taxon>Triticinae</taxon>
        <taxon>Triticum</taxon>
    </lineage>
</organism>
<keyword evidence="10" id="KW-1185">Reference proteome</keyword>
<evidence type="ECO:0000313" key="10">
    <source>
        <dbReference type="Proteomes" id="UP000019116"/>
    </source>
</evidence>
<dbReference type="InterPro" id="IPR002401">
    <property type="entry name" value="Cyt_P450_E_grp-I"/>
</dbReference>
<comment type="cofactor">
    <cofactor evidence="7">
        <name>heme</name>
        <dbReference type="ChEBI" id="CHEBI:30413"/>
    </cofactor>
</comment>
<dbReference type="Gene3D" id="1.10.630.10">
    <property type="entry name" value="Cytochrome P450"/>
    <property type="match status" value="1"/>
</dbReference>
<feature type="binding site" description="axial binding residue" evidence="7">
    <location>
        <position position="129"/>
    </location>
    <ligand>
        <name>heme</name>
        <dbReference type="ChEBI" id="CHEBI:30413"/>
    </ligand>
    <ligandPart>
        <name>Fe</name>
        <dbReference type="ChEBI" id="CHEBI:18248"/>
    </ligandPart>
</feature>
<dbReference type="PRINTS" id="PR00385">
    <property type="entry name" value="P450"/>
</dbReference>
<dbReference type="GO" id="GO:0016020">
    <property type="term" value="C:membrane"/>
    <property type="evidence" value="ECO:0007669"/>
    <property type="project" value="UniProtKB-SubCell"/>
</dbReference>
<evidence type="ECO:0000256" key="2">
    <source>
        <dbReference type="ARBA" id="ARBA00010617"/>
    </source>
</evidence>
<keyword evidence="7 8" id="KW-0349">Heme</keyword>
<dbReference type="GO" id="GO:0005506">
    <property type="term" value="F:iron ion binding"/>
    <property type="evidence" value="ECO:0007669"/>
    <property type="project" value="InterPro"/>
</dbReference>
<dbReference type="STRING" id="4565.A0A3B6MUW9"/>
<keyword evidence="4" id="KW-1133">Transmembrane helix</keyword>
<dbReference type="Proteomes" id="UP000019116">
    <property type="component" value="Chromosome 5D"/>
</dbReference>
<dbReference type="Gramene" id="TraesRN5D0100656700.1">
    <property type="protein sequence ID" value="TraesRN5D0100656700.1"/>
    <property type="gene ID" value="TraesRN5D0100656700"/>
</dbReference>
<dbReference type="OrthoDB" id="1470350at2759"/>
<comment type="similarity">
    <text evidence="2 8">Belongs to the cytochrome P450 family.</text>
</comment>
<sequence length="189" mass="21415">MAELLRNKEAMQKLQQEIRRHCTKSHSRIITEQDLQAMEYLRAVIKETMRLHPPGPLLVPRESMQHAKVHVYDVPRGTRIIVNAWAVGRDPTVWDNAGEFRPERFIDSEVDFRGRHPQLIPFGAGSRMCPGIGFTTSVVELALANLLGHFNWTVPMLENKEPGVIDMEEASGITSRKRVPLCAVATRPT</sequence>
<evidence type="ECO:0000313" key="9">
    <source>
        <dbReference type="EnsemblPlants" id="TraesCS5D02G274100.1.cds1"/>
    </source>
</evidence>
<evidence type="ECO:0000256" key="1">
    <source>
        <dbReference type="ARBA" id="ARBA00004167"/>
    </source>
</evidence>
<dbReference type="Pfam" id="PF00067">
    <property type="entry name" value="p450"/>
    <property type="match status" value="1"/>
</dbReference>
<keyword evidence="7 8" id="KW-0408">Iron</keyword>
<dbReference type="PRINTS" id="PR00463">
    <property type="entry name" value="EP450I"/>
</dbReference>
<protein>
    <recommendedName>
        <fullName evidence="11">Cytochrome P450</fullName>
    </recommendedName>
</protein>
<dbReference type="SUPFAM" id="SSF48264">
    <property type="entry name" value="Cytochrome P450"/>
    <property type="match status" value="1"/>
</dbReference>
<reference evidence="9" key="2">
    <citation type="submission" date="2018-10" db="UniProtKB">
        <authorList>
            <consortium name="EnsemblPlants"/>
        </authorList>
    </citation>
    <scope>IDENTIFICATION</scope>
</reference>